<accession>A0ABN7XGI3</accession>
<feature type="non-terminal residue" evidence="1">
    <location>
        <position position="1"/>
    </location>
</feature>
<proteinExistence type="predicted"/>
<dbReference type="EMBL" id="CAJVQB010133577">
    <property type="protein sequence ID" value="CAG8854120.1"/>
    <property type="molecule type" value="Genomic_DNA"/>
</dbReference>
<organism evidence="1 2">
    <name type="scientific">Gigaspora margarita</name>
    <dbReference type="NCBI Taxonomy" id="4874"/>
    <lineage>
        <taxon>Eukaryota</taxon>
        <taxon>Fungi</taxon>
        <taxon>Fungi incertae sedis</taxon>
        <taxon>Mucoromycota</taxon>
        <taxon>Glomeromycotina</taxon>
        <taxon>Glomeromycetes</taxon>
        <taxon>Diversisporales</taxon>
        <taxon>Gigasporaceae</taxon>
        <taxon>Gigaspora</taxon>
    </lineage>
</organism>
<protein>
    <submittedName>
        <fullName evidence="1">12404_t:CDS:1</fullName>
    </submittedName>
</protein>
<dbReference type="Proteomes" id="UP000789901">
    <property type="component" value="Unassembled WGS sequence"/>
</dbReference>
<sequence>YLTAAAKNDEIIQLSEQQAIQKLISTPINTYYLACAITYYYIIKQEKFIYSQILQYYKSTALPKAEKIIKNKFQINFTTSQILDTTLFFNSNI</sequence>
<keyword evidence="2" id="KW-1185">Reference proteome</keyword>
<evidence type="ECO:0000313" key="2">
    <source>
        <dbReference type="Proteomes" id="UP000789901"/>
    </source>
</evidence>
<feature type="non-terminal residue" evidence="1">
    <location>
        <position position="93"/>
    </location>
</feature>
<gene>
    <name evidence="1" type="ORF">GMARGA_LOCUS42941</name>
</gene>
<name>A0ABN7XGI3_GIGMA</name>
<reference evidence="1 2" key="1">
    <citation type="submission" date="2021-06" db="EMBL/GenBank/DDBJ databases">
        <authorList>
            <person name="Kallberg Y."/>
            <person name="Tangrot J."/>
            <person name="Rosling A."/>
        </authorList>
    </citation>
    <scope>NUCLEOTIDE SEQUENCE [LARGE SCALE GENOMIC DNA]</scope>
    <source>
        <strain evidence="1 2">120-4 pot B 10/14</strain>
    </source>
</reference>
<comment type="caution">
    <text evidence="1">The sequence shown here is derived from an EMBL/GenBank/DDBJ whole genome shotgun (WGS) entry which is preliminary data.</text>
</comment>
<evidence type="ECO:0000313" key="1">
    <source>
        <dbReference type="EMBL" id="CAG8854120.1"/>
    </source>
</evidence>